<dbReference type="Pfam" id="PF12213">
    <property type="entry name" value="Dpoe2NT"/>
    <property type="match status" value="1"/>
</dbReference>
<feature type="domain" description="DNA polymerase epsilon subunit B N-terminal" evidence="1">
    <location>
        <begin position="5"/>
        <end position="74"/>
    </location>
</feature>
<proteinExistence type="predicted"/>
<reference evidence="2 3" key="1">
    <citation type="journal article" date="2024" name="bioRxiv">
        <title>A reference genome for Trichogramma kaykai: A tiny desert-dwelling parasitoid wasp with competing sex-ratio distorters.</title>
        <authorList>
            <person name="Culotta J."/>
            <person name="Lindsey A.R."/>
        </authorList>
    </citation>
    <scope>NUCLEOTIDE SEQUENCE [LARGE SCALE GENOMIC DNA]</scope>
    <source>
        <strain evidence="2 3">KSX58</strain>
    </source>
</reference>
<organism evidence="2 3">
    <name type="scientific">Trichogramma kaykai</name>
    <dbReference type="NCBI Taxonomy" id="54128"/>
    <lineage>
        <taxon>Eukaryota</taxon>
        <taxon>Metazoa</taxon>
        <taxon>Ecdysozoa</taxon>
        <taxon>Arthropoda</taxon>
        <taxon>Hexapoda</taxon>
        <taxon>Insecta</taxon>
        <taxon>Pterygota</taxon>
        <taxon>Neoptera</taxon>
        <taxon>Endopterygota</taxon>
        <taxon>Hymenoptera</taxon>
        <taxon>Apocrita</taxon>
        <taxon>Proctotrupomorpha</taxon>
        <taxon>Chalcidoidea</taxon>
        <taxon>Trichogrammatidae</taxon>
        <taxon>Trichogramma</taxon>
    </lineage>
</organism>
<dbReference type="EMBL" id="JBJJXI010000059">
    <property type="protein sequence ID" value="KAL3398541.1"/>
    <property type="molecule type" value="Genomic_DNA"/>
</dbReference>
<dbReference type="PANTHER" id="PTHR12708:SF0">
    <property type="entry name" value="DNA POLYMERASE EPSILON SUBUNIT 2"/>
    <property type="match status" value="1"/>
</dbReference>
<name>A0ABD2WZS0_9HYME</name>
<evidence type="ECO:0000259" key="1">
    <source>
        <dbReference type="Pfam" id="PF12213"/>
    </source>
</evidence>
<dbReference type="InterPro" id="IPR024639">
    <property type="entry name" value="DNA_pol_e_bsu_N"/>
</dbReference>
<evidence type="ECO:0000313" key="2">
    <source>
        <dbReference type="EMBL" id="KAL3398541.1"/>
    </source>
</evidence>
<dbReference type="GO" id="GO:0005694">
    <property type="term" value="C:chromosome"/>
    <property type="evidence" value="ECO:0007669"/>
    <property type="project" value="UniProtKB-ARBA"/>
</dbReference>
<dbReference type="Proteomes" id="UP001627154">
    <property type="component" value="Unassembled WGS sequence"/>
</dbReference>
<gene>
    <name evidence="2" type="ORF">TKK_007686</name>
</gene>
<dbReference type="InterPro" id="IPR016266">
    <property type="entry name" value="POLE2"/>
</dbReference>
<dbReference type="AlphaFoldDB" id="A0ABD2WZS0"/>
<protein>
    <recommendedName>
        <fullName evidence="1">DNA polymerase epsilon subunit B N-terminal domain-containing protein</fullName>
    </recommendedName>
</protein>
<sequence length="212" mass="24511">MSDADKLIKLIHRTFNIYGLSITRKLSTIISKHLLNNPKTNAEEWLTKIVEQILTQNLNTPHITLDHIKIALQETVKPESHLQNTETVFNVINAFKVPKIVYDLNKKKYVMKEKCQELFPDAKFKSQVFKDRLDLLWYRTLKHAIFAPSKFGKVDEKKLELVPIEYLLSESKTNNVCVMGLLAQLTEGMYYLEDYGGAVKVNLKNAISFCHK</sequence>
<dbReference type="PANTHER" id="PTHR12708">
    <property type="entry name" value="DNA POLYMERASE EPSILON SUBUNIT B"/>
    <property type="match status" value="1"/>
</dbReference>
<dbReference type="GO" id="GO:0031981">
    <property type="term" value="C:nuclear lumen"/>
    <property type="evidence" value="ECO:0007669"/>
    <property type="project" value="UniProtKB-ARBA"/>
</dbReference>
<accession>A0ABD2WZS0</accession>
<evidence type="ECO:0000313" key="3">
    <source>
        <dbReference type="Proteomes" id="UP001627154"/>
    </source>
</evidence>
<dbReference type="Gene3D" id="1.10.8.60">
    <property type="match status" value="1"/>
</dbReference>
<comment type="caution">
    <text evidence="2">The sequence shown here is derived from an EMBL/GenBank/DDBJ whole genome shotgun (WGS) entry which is preliminary data.</text>
</comment>
<keyword evidence="3" id="KW-1185">Reference proteome</keyword>